<evidence type="ECO:0000313" key="4">
    <source>
        <dbReference type="Proteomes" id="UP000006310"/>
    </source>
</evidence>
<reference evidence="4" key="2">
    <citation type="submission" date="2012-08" db="EMBL/GenBank/DDBJ databases">
        <title>Genome sequence of Kazachstania naganishii.</title>
        <authorList>
            <person name="Gordon J.L."/>
            <person name="Armisen D."/>
            <person name="Proux-Wera E."/>
            <person name="OhEigeartaigh S.S."/>
            <person name="Byrne K.P."/>
            <person name="Wolfe K.H."/>
        </authorList>
    </citation>
    <scope>NUCLEOTIDE SEQUENCE [LARGE SCALE GENOMIC DNA]</scope>
    <source>
        <strain evidence="4">ATCC MYA-139 / BCRC 22969 / CBS 8797 / CCRC 22969 / KCTC 17520 / NBRC 10181 / NCYC 3082</strain>
    </source>
</reference>
<dbReference type="GO" id="GO:0033617">
    <property type="term" value="P:mitochondrial respiratory chain complex IV assembly"/>
    <property type="evidence" value="ECO:0007669"/>
    <property type="project" value="EnsemblFungi"/>
</dbReference>
<dbReference type="Pfam" id="PF17051">
    <property type="entry name" value="COA2"/>
    <property type="match status" value="1"/>
</dbReference>
<feature type="compositionally biased region" description="Basic and acidic residues" evidence="1">
    <location>
        <begin position="43"/>
        <end position="72"/>
    </location>
</feature>
<keyword evidence="4" id="KW-1185">Reference proteome</keyword>
<reference evidence="3 4" key="1">
    <citation type="journal article" date="2011" name="Proc. Natl. Acad. Sci. U.S.A.">
        <title>Evolutionary erosion of yeast sex chromosomes by mating-type switching accidents.</title>
        <authorList>
            <person name="Gordon J.L."/>
            <person name="Armisen D."/>
            <person name="Proux-Wera E."/>
            <person name="Oheigeartaigh S.S."/>
            <person name="Byrne K.P."/>
            <person name="Wolfe K.H."/>
        </authorList>
    </citation>
    <scope>NUCLEOTIDE SEQUENCE [LARGE SCALE GENOMIC DNA]</scope>
    <source>
        <strain evidence="4">ATCC MYA-139 / BCRC 22969 / CBS 8797 / CCRC 22969 / KCTC 17520 / NBRC 10181 / NCYC 3082</strain>
    </source>
</reference>
<gene>
    <name evidence="3" type="primary">KNAG0M00390</name>
    <name evidence="3" type="ordered locus">KNAG_0M00390</name>
</gene>
<dbReference type="InterPro" id="IPR031459">
    <property type="entry name" value="Coa2"/>
</dbReference>
<feature type="region of interest" description="Disordered" evidence="1">
    <location>
        <begin position="35"/>
        <end position="79"/>
    </location>
</feature>
<dbReference type="AlphaFoldDB" id="J7S3Y1"/>
<dbReference type="RefSeq" id="XP_022467136.1">
    <property type="nucleotide sequence ID" value="XM_022610884.1"/>
</dbReference>
<protein>
    <submittedName>
        <fullName evidence="3">Uncharacterized protein</fullName>
    </submittedName>
</protein>
<accession>J7S3Y1</accession>
<dbReference type="OrthoDB" id="4065690at2759"/>
<dbReference type="PANTHER" id="PTHR40020">
    <property type="entry name" value="CYTOCHROME C OXIDASE ASSEMBLY FACTOR 2"/>
    <property type="match status" value="1"/>
</dbReference>
<dbReference type="STRING" id="1071383.J7S3Y1"/>
<feature type="signal peptide" evidence="2">
    <location>
        <begin position="1"/>
        <end position="28"/>
    </location>
</feature>
<dbReference type="HOGENOM" id="CLU_196962_0_0_1"/>
<sequence length="79" mass="8798">MRARTANRLLNNLYLSTFLVAFASVALGSLLPCPAHTLESETPEERRKKLQRESWEPPREPRGPRNPAEPHEGSATGSC</sequence>
<dbReference type="GeneID" id="34528672"/>
<dbReference type="Proteomes" id="UP000006310">
    <property type="component" value="Chromosome 13"/>
</dbReference>
<evidence type="ECO:0000256" key="2">
    <source>
        <dbReference type="SAM" id="SignalP"/>
    </source>
</evidence>
<feature type="chain" id="PRO_5003796555" evidence="2">
    <location>
        <begin position="29"/>
        <end position="79"/>
    </location>
</feature>
<evidence type="ECO:0000313" key="3">
    <source>
        <dbReference type="EMBL" id="CCK72892.1"/>
    </source>
</evidence>
<proteinExistence type="predicted"/>
<name>J7S3Y1_HUIN7</name>
<dbReference type="KEGG" id="kng:KNAG_0M00390"/>
<dbReference type="PANTHER" id="PTHR40020:SF1">
    <property type="entry name" value="CYTOCHROME C OXIDASE ASSEMBLY FACTOR 2"/>
    <property type="match status" value="1"/>
</dbReference>
<organism evidence="3 4">
    <name type="scientific">Huiozyma naganishii (strain ATCC MYA-139 / BCRC 22969 / CBS 8797 / KCTC 17520 / NBRC 10181 / NCYC 3082 / Yp74L-3)</name>
    <name type="common">Yeast</name>
    <name type="synonym">Kazachstania naganishii</name>
    <dbReference type="NCBI Taxonomy" id="1071383"/>
    <lineage>
        <taxon>Eukaryota</taxon>
        <taxon>Fungi</taxon>
        <taxon>Dikarya</taxon>
        <taxon>Ascomycota</taxon>
        <taxon>Saccharomycotina</taxon>
        <taxon>Saccharomycetes</taxon>
        <taxon>Saccharomycetales</taxon>
        <taxon>Saccharomycetaceae</taxon>
        <taxon>Huiozyma</taxon>
    </lineage>
</organism>
<evidence type="ECO:0000256" key="1">
    <source>
        <dbReference type="SAM" id="MobiDB-lite"/>
    </source>
</evidence>
<keyword evidence="2" id="KW-0732">Signal</keyword>
<dbReference type="GO" id="GO:0005759">
    <property type="term" value="C:mitochondrial matrix"/>
    <property type="evidence" value="ECO:0007669"/>
    <property type="project" value="EnsemblFungi"/>
</dbReference>
<dbReference type="EMBL" id="HE978326">
    <property type="protein sequence ID" value="CCK72892.1"/>
    <property type="molecule type" value="Genomic_DNA"/>
</dbReference>
<dbReference type="eggNOG" id="ENOG502SBZ5">
    <property type="taxonomic scope" value="Eukaryota"/>
</dbReference>